<dbReference type="OrthoDB" id="46846at2759"/>
<feature type="region of interest" description="Disordered" evidence="1">
    <location>
        <begin position="594"/>
        <end position="627"/>
    </location>
</feature>
<feature type="compositionally biased region" description="Acidic residues" evidence="1">
    <location>
        <begin position="708"/>
        <end position="728"/>
    </location>
</feature>
<dbReference type="AlphaFoldDB" id="A0A9N8HJ88"/>
<feature type="region of interest" description="Disordered" evidence="1">
    <location>
        <begin position="707"/>
        <end position="728"/>
    </location>
</feature>
<comment type="caution">
    <text evidence="2">The sequence shown here is derived from an EMBL/GenBank/DDBJ whole genome shotgun (WGS) entry which is preliminary data.</text>
</comment>
<evidence type="ECO:0000256" key="1">
    <source>
        <dbReference type="SAM" id="MobiDB-lite"/>
    </source>
</evidence>
<feature type="compositionally biased region" description="Basic and acidic residues" evidence="1">
    <location>
        <begin position="12"/>
        <end position="28"/>
    </location>
</feature>
<evidence type="ECO:0000313" key="3">
    <source>
        <dbReference type="Proteomes" id="UP001153069"/>
    </source>
</evidence>
<feature type="compositionally biased region" description="Basic and acidic residues" evidence="1">
    <location>
        <begin position="605"/>
        <end position="621"/>
    </location>
</feature>
<protein>
    <submittedName>
        <fullName evidence="2">Inherit from virNOG: HhH-GPD superfamily base excision DNA repair protein</fullName>
    </submittedName>
</protein>
<reference evidence="2" key="1">
    <citation type="submission" date="2020-06" db="EMBL/GenBank/DDBJ databases">
        <authorList>
            <consortium name="Plant Systems Biology data submission"/>
        </authorList>
    </citation>
    <scope>NUCLEOTIDE SEQUENCE</scope>
    <source>
        <strain evidence="2">D6</strain>
    </source>
</reference>
<dbReference type="EMBL" id="CAICTM010000748">
    <property type="protein sequence ID" value="CAB9515936.1"/>
    <property type="molecule type" value="Genomic_DNA"/>
</dbReference>
<gene>
    <name evidence="2" type="ORF">SEMRO_749_G196780.1</name>
</gene>
<feature type="region of interest" description="Disordered" evidence="1">
    <location>
        <begin position="1"/>
        <end position="28"/>
    </location>
</feature>
<feature type="region of interest" description="Disordered" evidence="1">
    <location>
        <begin position="238"/>
        <end position="268"/>
    </location>
</feature>
<keyword evidence="3" id="KW-1185">Reference proteome</keyword>
<evidence type="ECO:0000313" key="2">
    <source>
        <dbReference type="EMBL" id="CAB9515936.1"/>
    </source>
</evidence>
<sequence>MSDSPASKRAKLCSDDKEKEKNGNEKGDLSAVAQSAWEHYRNFVDSVEATQGMMGAEGGDLDELEELLNEILKPYMNKQIQPLASLDQLVQNKSLTIESLLPVLISVVYYHLADSAIAECLEFQEADKSDKSNNNNNNKDKQTLITQCQQLIEKSIHWYPQNAAMWSMAANFGRMLQVLRPSAICTWYQNAAECALQVQQVALPFLQQDDTDNNKLTKEWIELLLLNQVCAIDYVGDEEEEDDDHDHGKKENNEEDLTEKDEEDDNGYFSSSAVEATSRFMAAMLLSTVGKQKQALKQLEKFPITHRIHPNVWQPNANTNNNDSSVVVQYRAKDKGVLPQQLYDRICRVFAPKAGYWTESDYNHRGYYSYFRDMPETKQQDQFVVSNVIDDVIWNHLYPLVLKQQQQRRQQQQQQQQKQNQQSEEICGAEWWVHTRPVQANLGHNLHFDTDEALLLQEGEITHPIYSSVLYLTGGKAGGGATIVLDQTPNSEEIASKVWRCVPQDNTLLVFPGNLLHGVLPCPGIGADKGEPDDIEKKESINSDVISKAWTGVDHNNNTKDSIGTGEKNHRLTFLVGFWTRKVPEKMKKIRLYGPCGPLPPRPVQEPENKASKQSEKKNDTDDNEEDEMVHKWVDEIHQGYDEFKPQSAMDTVTSSLPCISPAWDRINNNTNNAETDPHKLLEIPKPIDHRFFVADPPQCFRDSLFERDEEDDDDDEVEMVEVVSEED</sequence>
<organism evidence="2 3">
    <name type="scientific">Seminavis robusta</name>
    <dbReference type="NCBI Taxonomy" id="568900"/>
    <lineage>
        <taxon>Eukaryota</taxon>
        <taxon>Sar</taxon>
        <taxon>Stramenopiles</taxon>
        <taxon>Ochrophyta</taxon>
        <taxon>Bacillariophyta</taxon>
        <taxon>Bacillariophyceae</taxon>
        <taxon>Bacillariophycidae</taxon>
        <taxon>Naviculales</taxon>
        <taxon>Naviculaceae</taxon>
        <taxon>Seminavis</taxon>
    </lineage>
</organism>
<accession>A0A9N8HJ88</accession>
<name>A0A9N8HJ88_9STRA</name>
<dbReference type="Proteomes" id="UP001153069">
    <property type="component" value="Unassembled WGS sequence"/>
</dbReference>
<proteinExistence type="predicted"/>
<feature type="compositionally biased region" description="Acidic residues" evidence="1">
    <location>
        <begin position="253"/>
        <end position="266"/>
    </location>
</feature>